<gene>
    <name evidence="2" type="ORF">PIBRA_LOCUS9972</name>
</gene>
<dbReference type="Proteomes" id="UP001152562">
    <property type="component" value="Unassembled WGS sequence"/>
</dbReference>
<name>A0A9P0XD15_PIEBR</name>
<dbReference type="SUPFAM" id="SSF50998">
    <property type="entry name" value="Quinoprotein alcohol dehydrogenase-like"/>
    <property type="match status" value="1"/>
</dbReference>
<sequence length="297" mass="33715">MYCDINMLFAILFPILVASQEPCPTCVRGNETCYNVSHVFDIDAPFRNRVVIHKLALLRSSNTLFYSFEPRITDPEYYKVGSINIDDPTNSSVVSVGKTMNFGTFDLDQDNGLVYLGGGDGIYVLDTKVDKVAPYSSRGDSVLSLFYKGNVYFVTYGDSRVVKKKGDNFEVIVEHTMPLKTFVVSKDYVTVCLSTYGLFASKKDEIVWLSYNPYFRGLAVDRHDVIYTWWLDGIYKVIIEKNLSESRIVKAVYIDDVGSLTFDLDNNFIFTSGKSLYRLNDLNTTCDGSEKKKKIRI</sequence>
<protein>
    <recommendedName>
        <fullName evidence="4">Ommochrome-binding protein-like</fullName>
    </recommendedName>
</protein>
<keyword evidence="1" id="KW-0732">Signal</keyword>
<dbReference type="AlphaFoldDB" id="A0A9P0XD15"/>
<feature type="chain" id="PRO_5040515284" description="Ommochrome-binding protein-like" evidence="1">
    <location>
        <begin position="20"/>
        <end position="297"/>
    </location>
</feature>
<accession>A0A9P0XD15</accession>
<keyword evidence="3" id="KW-1185">Reference proteome</keyword>
<evidence type="ECO:0000313" key="2">
    <source>
        <dbReference type="EMBL" id="CAH4033723.1"/>
    </source>
</evidence>
<proteinExistence type="predicted"/>
<dbReference type="InterPro" id="IPR011047">
    <property type="entry name" value="Quinoprotein_ADH-like_sf"/>
</dbReference>
<evidence type="ECO:0008006" key="4">
    <source>
        <dbReference type="Google" id="ProtNLM"/>
    </source>
</evidence>
<reference evidence="2" key="1">
    <citation type="submission" date="2022-05" db="EMBL/GenBank/DDBJ databases">
        <authorList>
            <person name="Okamura Y."/>
        </authorList>
    </citation>
    <scope>NUCLEOTIDE SEQUENCE</scope>
</reference>
<dbReference type="EMBL" id="CALOZG010000034">
    <property type="protein sequence ID" value="CAH4033723.1"/>
    <property type="molecule type" value="Genomic_DNA"/>
</dbReference>
<evidence type="ECO:0000256" key="1">
    <source>
        <dbReference type="SAM" id="SignalP"/>
    </source>
</evidence>
<feature type="signal peptide" evidence="1">
    <location>
        <begin position="1"/>
        <end position="19"/>
    </location>
</feature>
<comment type="caution">
    <text evidence="2">The sequence shown here is derived from an EMBL/GenBank/DDBJ whole genome shotgun (WGS) entry which is preliminary data.</text>
</comment>
<evidence type="ECO:0000313" key="3">
    <source>
        <dbReference type="Proteomes" id="UP001152562"/>
    </source>
</evidence>
<organism evidence="2 3">
    <name type="scientific">Pieris brassicae</name>
    <name type="common">White butterfly</name>
    <name type="synonym">Large white butterfly</name>
    <dbReference type="NCBI Taxonomy" id="7116"/>
    <lineage>
        <taxon>Eukaryota</taxon>
        <taxon>Metazoa</taxon>
        <taxon>Ecdysozoa</taxon>
        <taxon>Arthropoda</taxon>
        <taxon>Hexapoda</taxon>
        <taxon>Insecta</taxon>
        <taxon>Pterygota</taxon>
        <taxon>Neoptera</taxon>
        <taxon>Endopterygota</taxon>
        <taxon>Lepidoptera</taxon>
        <taxon>Glossata</taxon>
        <taxon>Ditrysia</taxon>
        <taxon>Papilionoidea</taxon>
        <taxon>Pieridae</taxon>
        <taxon>Pierinae</taxon>
        <taxon>Pieris</taxon>
    </lineage>
</organism>